<evidence type="ECO:0000313" key="3">
    <source>
        <dbReference type="Proteomes" id="UP000198894"/>
    </source>
</evidence>
<reference evidence="3" key="1">
    <citation type="submission" date="2016-10" db="EMBL/GenBank/DDBJ databases">
        <authorList>
            <person name="Varghese N."/>
            <person name="Submissions S."/>
        </authorList>
    </citation>
    <scope>NUCLEOTIDE SEQUENCE [LARGE SCALE GENOMIC DNA]</scope>
    <source>
        <strain evidence="3">CGMCC 1.11022</strain>
    </source>
</reference>
<keyword evidence="3" id="KW-1185">Reference proteome</keyword>
<dbReference type="EMBL" id="FNEE01000002">
    <property type="protein sequence ID" value="SDI51617.1"/>
    <property type="molecule type" value="Genomic_DNA"/>
</dbReference>
<name>A0A1G8L7U9_9HYPH</name>
<accession>A0A1G8L7U9</accession>
<dbReference type="Pfam" id="PF01526">
    <property type="entry name" value="DDE_Tnp_Tn3"/>
    <property type="match status" value="1"/>
</dbReference>
<protein>
    <submittedName>
        <fullName evidence="2">Tn3 transposase DDE domain-containing protein</fullName>
    </submittedName>
</protein>
<gene>
    <name evidence="2" type="ORF">SAMN05428953_102168</name>
</gene>
<dbReference type="GO" id="GO:0004803">
    <property type="term" value="F:transposase activity"/>
    <property type="evidence" value="ECO:0007669"/>
    <property type="project" value="InterPro"/>
</dbReference>
<evidence type="ECO:0000313" key="2">
    <source>
        <dbReference type="EMBL" id="SDI51617.1"/>
    </source>
</evidence>
<organism evidence="2 3">
    <name type="scientific">Mesorhizobium muleiense</name>
    <dbReference type="NCBI Taxonomy" id="1004279"/>
    <lineage>
        <taxon>Bacteria</taxon>
        <taxon>Pseudomonadati</taxon>
        <taxon>Pseudomonadota</taxon>
        <taxon>Alphaproteobacteria</taxon>
        <taxon>Hyphomicrobiales</taxon>
        <taxon>Phyllobacteriaceae</taxon>
        <taxon>Mesorhizobium</taxon>
    </lineage>
</organism>
<dbReference type="AlphaFoldDB" id="A0A1G8L7U9"/>
<dbReference type="GO" id="GO:0006313">
    <property type="term" value="P:DNA transposition"/>
    <property type="evidence" value="ECO:0007669"/>
    <property type="project" value="InterPro"/>
</dbReference>
<dbReference type="InterPro" id="IPR002513">
    <property type="entry name" value="Tn3_Tnp_DDE_dom"/>
</dbReference>
<proteinExistence type="predicted"/>
<feature type="domain" description="Tn3 transposase DDE" evidence="1">
    <location>
        <begin position="1"/>
        <end position="37"/>
    </location>
</feature>
<evidence type="ECO:0000259" key="1">
    <source>
        <dbReference type="Pfam" id="PF01526"/>
    </source>
</evidence>
<dbReference type="Proteomes" id="UP000198894">
    <property type="component" value="Unassembled WGS sequence"/>
</dbReference>
<sequence length="57" mass="6486">MGRIVDAFRAGGEAVPAHLLDRLSPLVWEHVNLTGDYLWEEKPRLDVNGFRPIPFTL</sequence>